<evidence type="ECO:0000256" key="2">
    <source>
        <dbReference type="ARBA" id="ARBA00022475"/>
    </source>
</evidence>
<feature type="transmembrane region" description="Helical" evidence="6">
    <location>
        <begin position="750"/>
        <end position="776"/>
    </location>
</feature>
<dbReference type="InterPro" id="IPR004869">
    <property type="entry name" value="MMPL_dom"/>
</dbReference>
<dbReference type="PROSITE" id="PS50156">
    <property type="entry name" value="SSD"/>
    <property type="match status" value="1"/>
</dbReference>
<accession>A0A4Q7PD12</accession>
<feature type="transmembrane region" description="Helical" evidence="6">
    <location>
        <begin position="424"/>
        <end position="443"/>
    </location>
</feature>
<comment type="caution">
    <text evidence="8">The sequence shown here is derived from an EMBL/GenBank/DDBJ whole genome shotgun (WGS) entry which is preliminary data.</text>
</comment>
<feature type="domain" description="SSD" evidence="7">
    <location>
        <begin position="262"/>
        <end position="391"/>
    </location>
</feature>
<evidence type="ECO:0000259" key="7">
    <source>
        <dbReference type="PROSITE" id="PS50156"/>
    </source>
</evidence>
<feature type="transmembrane region" description="Helical" evidence="6">
    <location>
        <begin position="240"/>
        <end position="259"/>
    </location>
</feature>
<dbReference type="PANTHER" id="PTHR33406:SF12">
    <property type="entry name" value="BLR2997 PROTEIN"/>
    <property type="match status" value="1"/>
</dbReference>
<dbReference type="EMBL" id="SGXG01000001">
    <property type="protein sequence ID" value="RZS96682.1"/>
    <property type="molecule type" value="Genomic_DNA"/>
</dbReference>
<evidence type="ECO:0000313" key="8">
    <source>
        <dbReference type="EMBL" id="RZS96682.1"/>
    </source>
</evidence>
<feature type="transmembrane region" description="Helical" evidence="6">
    <location>
        <begin position="726"/>
        <end position="744"/>
    </location>
</feature>
<name>A0A4Q7PD12_9BACT</name>
<dbReference type="Gene3D" id="1.20.1640.10">
    <property type="entry name" value="Multidrug efflux transporter AcrB transmembrane domain"/>
    <property type="match status" value="2"/>
</dbReference>
<feature type="transmembrane region" description="Helical" evidence="6">
    <location>
        <begin position="630"/>
        <end position="656"/>
    </location>
</feature>
<feature type="transmembrane region" description="Helical" evidence="6">
    <location>
        <begin position="369"/>
        <end position="392"/>
    </location>
</feature>
<keyword evidence="3 6" id="KW-0812">Transmembrane</keyword>
<evidence type="ECO:0000256" key="3">
    <source>
        <dbReference type="ARBA" id="ARBA00022692"/>
    </source>
</evidence>
<organism evidence="8 9">
    <name type="scientific">Cecembia calidifontis</name>
    <dbReference type="NCBI Taxonomy" id="1187080"/>
    <lineage>
        <taxon>Bacteria</taxon>
        <taxon>Pseudomonadati</taxon>
        <taxon>Bacteroidota</taxon>
        <taxon>Cytophagia</taxon>
        <taxon>Cytophagales</taxon>
        <taxon>Cyclobacteriaceae</taxon>
        <taxon>Cecembia</taxon>
    </lineage>
</organism>
<dbReference type="GO" id="GO:0005886">
    <property type="term" value="C:plasma membrane"/>
    <property type="evidence" value="ECO:0007669"/>
    <property type="project" value="UniProtKB-SubCell"/>
</dbReference>
<dbReference type="InterPro" id="IPR050545">
    <property type="entry name" value="Mycobact_MmpL"/>
</dbReference>
<dbReference type="InterPro" id="IPR000731">
    <property type="entry name" value="SSD"/>
</dbReference>
<reference evidence="8 9" key="1">
    <citation type="submission" date="2019-02" db="EMBL/GenBank/DDBJ databases">
        <title>Genomic Encyclopedia of Archaeal and Bacterial Type Strains, Phase II (KMG-II): from individual species to whole genera.</title>
        <authorList>
            <person name="Goeker M."/>
        </authorList>
    </citation>
    <scope>NUCLEOTIDE SEQUENCE [LARGE SCALE GENOMIC DNA]</scope>
    <source>
        <strain evidence="8 9">DSM 21411</strain>
    </source>
</reference>
<feature type="transmembrane region" description="Helical" evidence="6">
    <location>
        <begin position="337"/>
        <end position="357"/>
    </location>
</feature>
<dbReference type="AlphaFoldDB" id="A0A4Q7PD12"/>
<comment type="subcellular location">
    <subcellularLocation>
        <location evidence="1">Cell membrane</location>
        <topology evidence="1">Multi-pass membrane protein</topology>
    </subcellularLocation>
</comment>
<sequence length="791" mass="90556">MQQVRKSFKNRKCEKDFRILFPKQFPNFAVYFLIMMFIKKQSYFGLLIASIILLMMAIFPPKVFFDYDFESFFPQDDADLAFYQEFREEFENDNDYLLIALGHKDVFDAGFLEDFQSFKSQLGELEQIERVYSLLDVEDVVINPFGIQRKKLLDWSDEGSLEQSKRKILGSERWKGNLISANGDFLLLIAHNQQQISKEVGDVLYGQIVELLEGYDFEKVYTAGKIKAQGEFVRLMQEEFSFFLGISFVLIILILFLIFRSWWTVLTAMLVIAIALIWSLALGLYFGKALDVMSVMQPTILSIIALAALVHYFNHYLNYLRHDYSKDEAIQKSFSEITIAVFLTCMTTSLGFMSLYFTSVPTLKFFGLYTGLGVLIVFFAIVLITPGLLYLIPPLGKVQESDQAAFWRKSMRIGFLGIIKRQQLIIWFFTVTSLFSVWALTGLKVNGYILDNLPREHELIREFSFFDREFGGSKPLEFWIEKGPQAGSLIEWDVLRELDKLEEFIHSSFETGPIISPVAVVKSLNQALNSGNGKAFVMPSQGQWKRMEPYLERAYQELPTKILSDDQKSARISTRMEDIGSLRSVALKNHLDQFLEQEIDPDLLKVSITGTSHLIDISHESVSRQMMKGLVVAFLIVAIIAGFLFRSWRIAVIVLIPNIIPLLWMCGLMWLLGIELKLTTAILFTVAFGIAVDDSIHFMSKLRIELDKGRKWLYALKRTFIDTGKAIILTTLILSAGFAVLIFSQFGVTFYAGLLISTALVFALMADLLLLPVLLIRLGKIWEKKKPKTNH</sequence>
<feature type="transmembrane region" description="Helical" evidence="6">
    <location>
        <begin position="662"/>
        <end position="692"/>
    </location>
</feature>
<gene>
    <name evidence="8" type="ORF">BC751_2264</name>
</gene>
<feature type="transmembrane region" description="Helical" evidence="6">
    <location>
        <begin position="265"/>
        <end position="287"/>
    </location>
</feature>
<keyword evidence="4 6" id="KW-1133">Transmembrane helix</keyword>
<dbReference type="Proteomes" id="UP000292209">
    <property type="component" value="Unassembled WGS sequence"/>
</dbReference>
<evidence type="ECO:0000256" key="6">
    <source>
        <dbReference type="SAM" id="Phobius"/>
    </source>
</evidence>
<dbReference type="Pfam" id="PF03176">
    <property type="entry name" value="MMPL"/>
    <property type="match status" value="2"/>
</dbReference>
<dbReference type="SUPFAM" id="SSF82866">
    <property type="entry name" value="Multidrug efflux transporter AcrB transmembrane domain"/>
    <property type="match status" value="2"/>
</dbReference>
<evidence type="ECO:0000256" key="1">
    <source>
        <dbReference type="ARBA" id="ARBA00004651"/>
    </source>
</evidence>
<protein>
    <recommendedName>
        <fullName evidence="7">SSD domain-containing protein</fullName>
    </recommendedName>
</protein>
<keyword evidence="5 6" id="KW-0472">Membrane</keyword>
<evidence type="ECO:0000313" key="9">
    <source>
        <dbReference type="Proteomes" id="UP000292209"/>
    </source>
</evidence>
<evidence type="ECO:0000256" key="4">
    <source>
        <dbReference type="ARBA" id="ARBA00022989"/>
    </source>
</evidence>
<keyword evidence="2" id="KW-1003">Cell membrane</keyword>
<feature type="transmembrane region" description="Helical" evidence="6">
    <location>
        <begin position="44"/>
        <end position="65"/>
    </location>
</feature>
<dbReference type="PANTHER" id="PTHR33406">
    <property type="entry name" value="MEMBRANE PROTEIN MJ1562-RELATED"/>
    <property type="match status" value="1"/>
</dbReference>
<evidence type="ECO:0000256" key="5">
    <source>
        <dbReference type="ARBA" id="ARBA00023136"/>
    </source>
</evidence>
<keyword evidence="9" id="KW-1185">Reference proteome</keyword>
<feature type="transmembrane region" description="Helical" evidence="6">
    <location>
        <begin position="299"/>
        <end position="317"/>
    </location>
</feature>
<proteinExistence type="predicted"/>